<feature type="transmembrane region" description="Helical" evidence="1">
    <location>
        <begin position="41"/>
        <end position="64"/>
    </location>
</feature>
<dbReference type="EMBL" id="JAKIKP010000001">
    <property type="protein sequence ID" value="MCL1141217.1"/>
    <property type="molecule type" value="Genomic_DNA"/>
</dbReference>
<protein>
    <submittedName>
        <fullName evidence="2">Uncharacterized protein</fullName>
    </submittedName>
</protein>
<dbReference type="Proteomes" id="UP001139333">
    <property type="component" value="Unassembled WGS sequence"/>
</dbReference>
<feature type="transmembrane region" description="Helical" evidence="1">
    <location>
        <begin position="6"/>
        <end position="21"/>
    </location>
</feature>
<comment type="caution">
    <text evidence="2">The sequence shown here is derived from an EMBL/GenBank/DDBJ whole genome shotgun (WGS) entry which is preliminary data.</text>
</comment>
<sequence>MLTKILVTLLVIIGASFYLKRGRKPESKTAQIIKEQSSTPLFNRLMISSVIAVSLLATALYWGWTIYDENQVVTVEITSPIDAISAQYQVRKKDIKATKITTVDGVEVRLSNQERITISTQ</sequence>
<keyword evidence="1" id="KW-1133">Transmembrane helix</keyword>
<gene>
    <name evidence="2" type="ORF">L2672_00690</name>
</gene>
<dbReference type="AlphaFoldDB" id="A0A9X1ZJW1"/>
<evidence type="ECO:0000313" key="3">
    <source>
        <dbReference type="Proteomes" id="UP001139333"/>
    </source>
</evidence>
<keyword evidence="1" id="KW-0472">Membrane</keyword>
<name>A0A9X1ZJW1_9GAMM</name>
<evidence type="ECO:0000313" key="2">
    <source>
        <dbReference type="EMBL" id="MCL1141217.1"/>
    </source>
</evidence>
<keyword evidence="1" id="KW-0812">Transmembrane</keyword>
<accession>A0A9X1ZJW1</accession>
<dbReference type="RefSeq" id="WP_248993907.1">
    <property type="nucleotide sequence ID" value="NZ_JAKIKP010000001.1"/>
</dbReference>
<proteinExistence type="predicted"/>
<keyword evidence="3" id="KW-1185">Reference proteome</keyword>
<organism evidence="2 3">
    <name type="scientific">Shewanella gaetbuli</name>
    <dbReference type="NCBI Taxonomy" id="220752"/>
    <lineage>
        <taxon>Bacteria</taxon>
        <taxon>Pseudomonadati</taxon>
        <taxon>Pseudomonadota</taxon>
        <taxon>Gammaproteobacteria</taxon>
        <taxon>Alteromonadales</taxon>
        <taxon>Shewanellaceae</taxon>
        <taxon>Shewanella</taxon>
    </lineage>
</organism>
<reference evidence="2" key="1">
    <citation type="submission" date="2022-01" db="EMBL/GenBank/DDBJ databases">
        <title>Whole genome-based taxonomy of the Shewanellaceae.</title>
        <authorList>
            <person name="Martin-Rodriguez A.J."/>
        </authorList>
    </citation>
    <scope>NUCLEOTIDE SEQUENCE</scope>
    <source>
        <strain evidence="2">DSM 16422</strain>
    </source>
</reference>
<evidence type="ECO:0000256" key="1">
    <source>
        <dbReference type="SAM" id="Phobius"/>
    </source>
</evidence>